<dbReference type="Pfam" id="PF24381">
    <property type="entry name" value="DUF7537"/>
    <property type="match status" value="1"/>
</dbReference>
<dbReference type="AlphaFoldDB" id="A0A4D6HBI6"/>
<dbReference type="Proteomes" id="UP000296706">
    <property type="component" value="Chromosome"/>
</dbReference>
<sequence>MKRLSTLCLVALVALAGCTGGGGGGTPTETGTLDDAPPGVSASGVDADALVAAHEDALADRSYTLAVDQQTTGGELTIDAKTDSDGLPAIIELSTGSADRETYLTANGSYEIRRGGGEQIVRHVDTDASAVPTGGPYVRDVLDDAQFTYDGTVQRDGRTLHRLSADQADLQRQFQNATVTSYEAELLVSSDGLVHNTTYQLTLAENGTEETFTTRIQLTDVGSTTVAEPAWLGLVSDDPETTTRQVQNASLGTSVTVSGELDNVTAVSVSNASDLFYQSSVVEPSRVSPIVAMQTNRSVSVDSVEMEYDLEAVPDAEASGLFVFAYRPAYGSLLPMETSFDPTNETVRATQFDPDITLNTTDGEQFSPTLDGLRGNVVFVTMDAQTYREALEEANEQQASDQSN</sequence>
<gene>
    <name evidence="1" type="ORF">DV733_06255</name>
</gene>
<evidence type="ECO:0000313" key="1">
    <source>
        <dbReference type="EMBL" id="QCC50871.1"/>
    </source>
</evidence>
<dbReference type="KEGG" id="hsn:DV733_06255"/>
<dbReference type="RefSeq" id="WP_049995572.1">
    <property type="nucleotide sequence ID" value="NZ_CP031310.1"/>
</dbReference>
<name>A0A4D6HBI6_9EURY</name>
<dbReference type="EMBL" id="CP031310">
    <property type="protein sequence ID" value="QCC50871.1"/>
    <property type="molecule type" value="Genomic_DNA"/>
</dbReference>
<proteinExistence type="predicted"/>
<organism evidence="1 2">
    <name type="scientific">Halapricum salinum</name>
    <dbReference type="NCBI Taxonomy" id="1457250"/>
    <lineage>
        <taxon>Archaea</taxon>
        <taxon>Methanobacteriati</taxon>
        <taxon>Methanobacteriota</taxon>
        <taxon>Stenosarchaea group</taxon>
        <taxon>Halobacteria</taxon>
        <taxon>Halobacteriales</taxon>
        <taxon>Haloarculaceae</taxon>
        <taxon>Halapricum</taxon>
    </lineage>
</organism>
<accession>A0A4D6HBI6</accession>
<protein>
    <submittedName>
        <fullName evidence="1">Uncharacterized protein</fullName>
    </submittedName>
</protein>
<dbReference type="OrthoDB" id="237998at2157"/>
<dbReference type="InterPro" id="IPR055959">
    <property type="entry name" value="DUF7537"/>
</dbReference>
<reference evidence="1 2" key="1">
    <citation type="journal article" date="2019" name="Nat. Commun.">
        <title>A new type of DNA phosphorothioation-based antiviral system in archaea.</title>
        <authorList>
            <person name="Xiong L."/>
            <person name="Liu S."/>
            <person name="Chen S."/>
            <person name="Xiao Y."/>
            <person name="Zhu B."/>
            <person name="Gao Y."/>
            <person name="Zhang Y."/>
            <person name="Chen B."/>
            <person name="Luo J."/>
            <person name="Deng Z."/>
            <person name="Chen X."/>
            <person name="Wang L."/>
            <person name="Chen S."/>
        </authorList>
    </citation>
    <scope>NUCLEOTIDE SEQUENCE [LARGE SCALE GENOMIC DNA]</scope>
    <source>
        <strain evidence="1 2">CBA1105</strain>
    </source>
</reference>
<dbReference type="GeneID" id="39847449"/>
<keyword evidence="2" id="KW-1185">Reference proteome</keyword>
<evidence type="ECO:0000313" key="2">
    <source>
        <dbReference type="Proteomes" id="UP000296706"/>
    </source>
</evidence>
<dbReference type="PROSITE" id="PS51257">
    <property type="entry name" value="PROKAR_LIPOPROTEIN"/>
    <property type="match status" value="1"/>
</dbReference>